<dbReference type="Proteomes" id="UP000287651">
    <property type="component" value="Unassembled WGS sequence"/>
</dbReference>
<protein>
    <submittedName>
        <fullName evidence="1">Uncharacterized protein</fullName>
    </submittedName>
</protein>
<organism evidence="1 2">
    <name type="scientific">Ensete ventricosum</name>
    <name type="common">Abyssinian banana</name>
    <name type="synonym">Musa ensete</name>
    <dbReference type="NCBI Taxonomy" id="4639"/>
    <lineage>
        <taxon>Eukaryota</taxon>
        <taxon>Viridiplantae</taxon>
        <taxon>Streptophyta</taxon>
        <taxon>Embryophyta</taxon>
        <taxon>Tracheophyta</taxon>
        <taxon>Spermatophyta</taxon>
        <taxon>Magnoliopsida</taxon>
        <taxon>Liliopsida</taxon>
        <taxon>Zingiberales</taxon>
        <taxon>Musaceae</taxon>
        <taxon>Ensete</taxon>
    </lineage>
</organism>
<evidence type="ECO:0000313" key="2">
    <source>
        <dbReference type="Proteomes" id="UP000287651"/>
    </source>
</evidence>
<proteinExistence type="predicted"/>
<comment type="caution">
    <text evidence="1">The sequence shown here is derived from an EMBL/GenBank/DDBJ whole genome shotgun (WGS) entry which is preliminary data.</text>
</comment>
<dbReference type="EMBL" id="AMZH03019069">
    <property type="protein sequence ID" value="RRT40831.1"/>
    <property type="molecule type" value="Genomic_DNA"/>
</dbReference>
<accession>A0A426XN12</accession>
<evidence type="ECO:0000313" key="1">
    <source>
        <dbReference type="EMBL" id="RRT40831.1"/>
    </source>
</evidence>
<reference evidence="1 2" key="1">
    <citation type="journal article" date="2014" name="Agronomy (Basel)">
        <title>A Draft Genome Sequence for Ensete ventricosum, the Drought-Tolerant Tree Against Hunger.</title>
        <authorList>
            <person name="Harrison J."/>
            <person name="Moore K.A."/>
            <person name="Paszkiewicz K."/>
            <person name="Jones T."/>
            <person name="Grant M."/>
            <person name="Ambacheew D."/>
            <person name="Muzemil S."/>
            <person name="Studholme D.J."/>
        </authorList>
    </citation>
    <scope>NUCLEOTIDE SEQUENCE [LARGE SCALE GENOMIC DNA]</scope>
</reference>
<gene>
    <name evidence="1" type="ORF">B296_00007506</name>
</gene>
<name>A0A426XN12_ENSVE</name>
<dbReference type="AlphaFoldDB" id="A0A426XN12"/>
<sequence>MVDGLQVVEDWRRRQWQRVLRLDAAFGHVAGKKGVVGFGKGCRRGGELLAAIRGTVDVARQRLSMATGQWSRAREGGGSGISVRST</sequence>